<dbReference type="Proteomes" id="UP001211711">
    <property type="component" value="Unassembled WGS sequence"/>
</dbReference>
<dbReference type="EMBL" id="JAQMTI010000258">
    <property type="protein sequence ID" value="MDB9443679.1"/>
    <property type="molecule type" value="Genomic_DNA"/>
</dbReference>
<proteinExistence type="predicted"/>
<reference evidence="2 3" key="1">
    <citation type="submission" date="2023-01" db="EMBL/GenBank/DDBJ databases">
        <title>Genomes from the Australian National Cyanobacteria Reference Collection.</title>
        <authorList>
            <person name="Willis A."/>
            <person name="Lee E.M.F."/>
        </authorList>
    </citation>
    <scope>NUCLEOTIDE SEQUENCE [LARGE SCALE GENOMIC DNA]</scope>
    <source>
        <strain evidence="2 3">CS-549</strain>
    </source>
</reference>
<evidence type="ECO:0000313" key="2">
    <source>
        <dbReference type="EMBL" id="MDB9443679.1"/>
    </source>
</evidence>
<comment type="caution">
    <text evidence="2">The sequence shown here is derived from an EMBL/GenBank/DDBJ whole genome shotgun (WGS) entry which is preliminary data.</text>
</comment>
<evidence type="ECO:0000313" key="3">
    <source>
        <dbReference type="Proteomes" id="UP001211711"/>
    </source>
</evidence>
<organism evidence="2 3">
    <name type="scientific">Sphaerospermopsis kisseleviana CS-549</name>
    <dbReference type="NCBI Taxonomy" id="3021783"/>
    <lineage>
        <taxon>Bacteria</taxon>
        <taxon>Bacillati</taxon>
        <taxon>Cyanobacteriota</taxon>
        <taxon>Cyanophyceae</taxon>
        <taxon>Nostocales</taxon>
        <taxon>Aphanizomenonaceae</taxon>
        <taxon>Sphaerospermopsis</taxon>
        <taxon>Sphaerospermopsis kisseleviana</taxon>
    </lineage>
</organism>
<protein>
    <submittedName>
        <fullName evidence="2">Uncharacterized protein</fullName>
    </submittedName>
</protein>
<accession>A0ABT4ZXD7</accession>
<dbReference type="RefSeq" id="WP_096572938.1">
    <property type="nucleotide sequence ID" value="NZ_JAQMTI010000258.1"/>
</dbReference>
<keyword evidence="3" id="KW-1185">Reference proteome</keyword>
<sequence length="165" mass="19095">MARKSRDFKELMQEKQSSQKRRKHLEALRTKMTEGVFGELAANMLIEPKGAIKMSEVMKDFIAPYMDSIDNLKELKAFFSLAAIAWNAAVLPESDKKEVLDAFLQQQLLVYDPETQRETREIIAELIARKRQHFSHIKRLIMDFDVTQSGQRYDISVASTLLETE</sequence>
<feature type="compositionally biased region" description="Basic and acidic residues" evidence="1">
    <location>
        <begin position="1"/>
        <end position="13"/>
    </location>
</feature>
<evidence type="ECO:0000256" key="1">
    <source>
        <dbReference type="SAM" id="MobiDB-lite"/>
    </source>
</evidence>
<gene>
    <name evidence="2" type="ORF">PN497_20320</name>
</gene>
<feature type="region of interest" description="Disordered" evidence="1">
    <location>
        <begin position="1"/>
        <end position="23"/>
    </location>
</feature>
<name>A0ABT4ZXD7_9CYAN</name>